<evidence type="ECO:0008006" key="3">
    <source>
        <dbReference type="Google" id="ProtNLM"/>
    </source>
</evidence>
<accession>A0A0K1ESF0</accession>
<dbReference type="AlphaFoldDB" id="A0A0K1ESF0"/>
<keyword evidence="2" id="KW-1185">Reference proteome</keyword>
<evidence type="ECO:0000313" key="1">
    <source>
        <dbReference type="EMBL" id="AKT43557.1"/>
    </source>
</evidence>
<protein>
    <recommendedName>
        <fullName evidence="3">Lipoprotein</fullName>
    </recommendedName>
</protein>
<dbReference type="EMBL" id="CP012159">
    <property type="protein sequence ID" value="AKT43557.1"/>
    <property type="molecule type" value="Genomic_DNA"/>
</dbReference>
<reference evidence="1 2" key="1">
    <citation type="submission" date="2015-07" db="EMBL/GenBank/DDBJ databases">
        <title>Genome analysis of myxobacterium Chondromyces crocatus Cm c5 reveals a high potential for natural compound synthesis and the genetic basis for the loss of fruiting body formation.</title>
        <authorList>
            <person name="Zaburannyi N."/>
            <person name="Bunk B."/>
            <person name="Maier J."/>
            <person name="Overmann J."/>
            <person name="Mueller R."/>
        </authorList>
    </citation>
    <scope>NUCLEOTIDE SEQUENCE [LARGE SCALE GENOMIC DNA]</scope>
    <source>
        <strain evidence="1 2">Cm c5</strain>
    </source>
</reference>
<dbReference type="RefSeq" id="WP_156339166.1">
    <property type="nucleotide sequence ID" value="NZ_CP012159.1"/>
</dbReference>
<dbReference type="PROSITE" id="PS51257">
    <property type="entry name" value="PROKAR_LIPOPROTEIN"/>
    <property type="match status" value="1"/>
</dbReference>
<evidence type="ECO:0000313" key="2">
    <source>
        <dbReference type="Proteomes" id="UP000067626"/>
    </source>
</evidence>
<dbReference type="OrthoDB" id="9825635at2"/>
<dbReference type="Proteomes" id="UP000067626">
    <property type="component" value="Chromosome"/>
</dbReference>
<name>A0A0K1ESF0_CHOCO</name>
<dbReference type="STRING" id="52.CMC5_077890"/>
<sequence length="349" mass="37841">MMAPSLRLQIAGALLLACAGCEKPSVCGPYATMNLPGVTQVDRCDADPSSDYGISGETTADGSALVKAIAQSGFELGRDGKTPFEHAAKRQHMRKDGTTYAMFTDLGKRPSGANYFSIQQDKVRSWVPEESWQKVQTSDAARQTLIDKLRGTSALLDATPSAPEKCAGSLDALDPTLASEPRKLLVNLDARDFREAGAHGPSIFLARVEKERRSYEQLDQLVAEREEIDRLAARRVVAIVKATEYQPVKDSSKSTLPSSRDQVRFVTGGDAKFVVAVVDLKENRILCRSKGEASVVDRSKTAKNAPVITQPDGKQVAFNVQDVTNVNLDTKIAEAARAELARMSPAFAR</sequence>
<dbReference type="KEGG" id="ccro:CMC5_077890"/>
<gene>
    <name evidence="1" type="ORF">CMC5_077890</name>
</gene>
<organism evidence="1 2">
    <name type="scientific">Chondromyces crocatus</name>
    <dbReference type="NCBI Taxonomy" id="52"/>
    <lineage>
        <taxon>Bacteria</taxon>
        <taxon>Pseudomonadati</taxon>
        <taxon>Myxococcota</taxon>
        <taxon>Polyangia</taxon>
        <taxon>Polyangiales</taxon>
        <taxon>Polyangiaceae</taxon>
        <taxon>Chondromyces</taxon>
    </lineage>
</organism>
<proteinExistence type="predicted"/>